<comment type="caution">
    <text evidence="2">The sequence shown here is derived from an EMBL/GenBank/DDBJ whole genome shotgun (WGS) entry which is preliminary data.</text>
</comment>
<keyword evidence="1" id="KW-0812">Transmembrane</keyword>
<feature type="transmembrane region" description="Helical" evidence="1">
    <location>
        <begin position="665"/>
        <end position="682"/>
    </location>
</feature>
<feature type="transmembrane region" description="Helical" evidence="1">
    <location>
        <begin position="166"/>
        <end position="187"/>
    </location>
</feature>
<evidence type="ECO:0000313" key="3">
    <source>
        <dbReference type="Proteomes" id="UP000275719"/>
    </source>
</evidence>
<keyword evidence="1" id="KW-0472">Membrane</keyword>
<feature type="transmembrane region" description="Helical" evidence="1">
    <location>
        <begin position="248"/>
        <end position="269"/>
    </location>
</feature>
<proteinExistence type="predicted"/>
<keyword evidence="1" id="KW-1133">Transmembrane helix</keyword>
<accession>A0A3P3VVP8</accession>
<dbReference type="EMBL" id="RQVQ01000071">
    <property type="protein sequence ID" value="RRJ86875.1"/>
    <property type="molecule type" value="Genomic_DNA"/>
</dbReference>
<feature type="transmembrane region" description="Helical" evidence="1">
    <location>
        <begin position="301"/>
        <end position="318"/>
    </location>
</feature>
<dbReference type="RefSeq" id="WP_125020308.1">
    <property type="nucleotide sequence ID" value="NZ_RQVQ01000071.1"/>
</dbReference>
<reference evidence="2 3" key="1">
    <citation type="submission" date="2018-11" db="EMBL/GenBank/DDBJ databases">
        <title>Flavobacterium sp. nov., YIM 102701-2 draft genome.</title>
        <authorList>
            <person name="Li G."/>
            <person name="Jiang Y."/>
        </authorList>
    </citation>
    <scope>NUCLEOTIDE SEQUENCE [LARGE SCALE GENOMIC DNA]</scope>
    <source>
        <strain evidence="2 3">YIM 102701-2</strain>
    </source>
</reference>
<dbReference type="InterPro" id="IPR019286">
    <property type="entry name" value="DUF2339_TM"/>
</dbReference>
<feature type="transmembrane region" description="Helical" evidence="1">
    <location>
        <begin position="596"/>
        <end position="616"/>
    </location>
</feature>
<feature type="transmembrane region" description="Helical" evidence="1">
    <location>
        <begin position="625"/>
        <end position="645"/>
    </location>
</feature>
<dbReference type="AlphaFoldDB" id="A0A3P3VVP8"/>
<feature type="transmembrane region" description="Helical" evidence="1">
    <location>
        <begin position="486"/>
        <end position="504"/>
    </location>
</feature>
<feature type="transmembrane region" description="Helical" evidence="1">
    <location>
        <begin position="412"/>
        <end position="430"/>
    </location>
</feature>
<feature type="transmembrane region" description="Helical" evidence="1">
    <location>
        <begin position="524"/>
        <end position="543"/>
    </location>
</feature>
<evidence type="ECO:0000256" key="1">
    <source>
        <dbReference type="SAM" id="Phobius"/>
    </source>
</evidence>
<feature type="transmembrane region" description="Helical" evidence="1">
    <location>
        <begin position="564"/>
        <end position="584"/>
    </location>
</feature>
<dbReference type="Proteomes" id="UP000275719">
    <property type="component" value="Unassembled WGS sequence"/>
</dbReference>
<protein>
    <submittedName>
        <fullName evidence="2">DUF2339 domain-containing protein</fullName>
    </submittedName>
</protein>
<gene>
    <name evidence="2" type="ORF">EG240_15835</name>
</gene>
<dbReference type="Pfam" id="PF10101">
    <property type="entry name" value="DUF2339"/>
    <property type="match status" value="1"/>
</dbReference>
<name>A0A3P3VVP8_9FLAO</name>
<evidence type="ECO:0000313" key="2">
    <source>
        <dbReference type="EMBL" id="RRJ86875.1"/>
    </source>
</evidence>
<feature type="transmembrane region" description="Helical" evidence="1">
    <location>
        <begin position="698"/>
        <end position="721"/>
    </location>
</feature>
<dbReference type="PANTHER" id="PTHR38434">
    <property type="entry name" value="BLL2549 PROTEIN"/>
    <property type="match status" value="1"/>
</dbReference>
<feature type="transmembrane region" description="Helical" evidence="1">
    <location>
        <begin position="386"/>
        <end position="406"/>
    </location>
</feature>
<sequence>MEISLFIIIVVLLIIILSKQQKIITNFQIEIRNLSFKLDDLKNQIDSKFKNISVEEKVVFKEKPIEVEPIQEQKTEEKPIIDDIRVDDNQETQPVVLKEKVATVPIEEIQPEIVQPIVQQITTNQTVSQEKPKPVFEPQPYVPKKSWYENFKERNPDLEKFIGENLISKIGILILVLGISFFVKYAIDKEWINEPARVGIGILAGGIVMAVAHRLRKNFAAFSSVFVAGAVSIFYFTIGIAFHDYQLFSQTAAFIIMVVITIFSALVSVSYNRKELAILTLIGGFTVPFMVSTGSGNYQVLFGYIAILNIGMLIISFYKKWNIVTLLAFIFTSIIYGSWFVMEFSESKLPYQGAFVFATLMYVIFSIAAVINNVRNKGAFSKMEYVIMLANTFFYFGMGATIFQNWHEELKGAFTISLAIYNLIFSLILYRKFGVKKDAIYFLLGLALTFITLTIPFQFNGNYITLFWACEAVLLVWLSQKSKISTFRIGAIVVQFLMVISLMLDWTQTYSYFSEIVLQPFLNKIFITGLLAIASFVATYFLLKKETEPMKFYFITIEPKPYKRIVLVCSIVIGYLVGMLEVFYRTIEFYSNDASILSYAVVYHYVFSTILVYFLFKFRNKVNNIIALILSGINILFYLLIFHRLTFNEISSNLYYNFNSNSAFIGHYVILVCLAYCIFALLQNRKQEAIKSILDTKIMLWFFAFCVTFILSNEIMVHALFYSSDYIKSIVASQNEIAVSTDYVSDYGKQLSYDTELMLVKKRVIKVGFPILWGILSFIFLIIGIKKQIKQLRIIALALLGLTIVKLFIFDINVSGPGRIVAFILLGILILIISFVYQKLSKKAADESKKQQDENN</sequence>
<organism evidence="2 3">
    <name type="scientific">Paenimyroides tangerinum</name>
    <dbReference type="NCBI Taxonomy" id="2488728"/>
    <lineage>
        <taxon>Bacteria</taxon>
        <taxon>Pseudomonadati</taxon>
        <taxon>Bacteroidota</taxon>
        <taxon>Flavobacteriia</taxon>
        <taxon>Flavobacteriales</taxon>
        <taxon>Flavobacteriaceae</taxon>
        <taxon>Paenimyroides</taxon>
    </lineage>
</organism>
<dbReference type="OrthoDB" id="666059at2"/>
<feature type="transmembrane region" description="Helical" evidence="1">
    <location>
        <begin position="219"/>
        <end position="242"/>
    </location>
</feature>
<feature type="transmembrane region" description="Helical" evidence="1">
    <location>
        <begin position="276"/>
        <end position="295"/>
    </location>
</feature>
<feature type="transmembrane region" description="Helical" evidence="1">
    <location>
        <begin position="767"/>
        <end position="785"/>
    </location>
</feature>
<feature type="transmembrane region" description="Helical" evidence="1">
    <location>
        <begin position="792"/>
        <end position="814"/>
    </location>
</feature>
<feature type="transmembrane region" description="Helical" evidence="1">
    <location>
        <begin position="820"/>
        <end position="840"/>
    </location>
</feature>
<feature type="transmembrane region" description="Helical" evidence="1">
    <location>
        <begin position="354"/>
        <end position="374"/>
    </location>
</feature>
<feature type="transmembrane region" description="Helical" evidence="1">
    <location>
        <begin position="439"/>
        <end position="457"/>
    </location>
</feature>
<dbReference type="PANTHER" id="PTHR38434:SF1">
    <property type="entry name" value="BLL2549 PROTEIN"/>
    <property type="match status" value="1"/>
</dbReference>
<feature type="transmembrane region" description="Helical" evidence="1">
    <location>
        <begin position="463"/>
        <end position="479"/>
    </location>
</feature>
<keyword evidence="3" id="KW-1185">Reference proteome</keyword>
<feature type="transmembrane region" description="Helical" evidence="1">
    <location>
        <begin position="323"/>
        <end position="342"/>
    </location>
</feature>